<dbReference type="InterPro" id="IPR016208">
    <property type="entry name" value="Ald_Oxase/xanthine_DH-like"/>
</dbReference>
<protein>
    <recommendedName>
        <fullName evidence="3">Aldehyde oxidase/xanthine dehydrogenase a/b hammerhead domain-containing protein</fullName>
    </recommendedName>
</protein>
<proteinExistence type="predicted"/>
<dbReference type="EMBL" id="UINC01011461">
    <property type="protein sequence ID" value="SVA50581.1"/>
    <property type="molecule type" value="Genomic_DNA"/>
</dbReference>
<dbReference type="SUPFAM" id="SSF54665">
    <property type="entry name" value="CO dehydrogenase molybdoprotein N-domain-like"/>
    <property type="match status" value="1"/>
</dbReference>
<keyword evidence="2" id="KW-0560">Oxidoreductase</keyword>
<feature type="non-terminal residue" evidence="4">
    <location>
        <position position="1"/>
    </location>
</feature>
<dbReference type="SUPFAM" id="SSF56003">
    <property type="entry name" value="Molybdenum cofactor-binding domain"/>
    <property type="match status" value="1"/>
</dbReference>
<accession>A0A381WE44</accession>
<dbReference type="SMART" id="SM01008">
    <property type="entry name" value="Ald_Xan_dh_C"/>
    <property type="match status" value="1"/>
</dbReference>
<evidence type="ECO:0000313" key="4">
    <source>
        <dbReference type="EMBL" id="SVA50581.1"/>
    </source>
</evidence>
<dbReference type="InterPro" id="IPR008274">
    <property type="entry name" value="AldOxase/xan_DH_MoCoBD1"/>
</dbReference>
<dbReference type="InterPro" id="IPR046867">
    <property type="entry name" value="AldOxase/xan_DH_MoCoBD2"/>
</dbReference>
<sequence>MPDSIPGYIGQSVPRREDKRLLRGEGLFVADIQLPNMLHVAIARSQFPHARIKDIDLSKALSAEGVELAISGEDILEHLPPISGMQLTTPPGYQERVDTDIQIPDQPLLPHEKVRFVGEPYALVVAKNRYLAEDAIELVSTNFDPLPPVATTDDALDGNAPLLHENLGRNVAAILHTKKGQGAEALKTAPHRLKRRFYHHRYAAMPMECRGVVADYDARTDTLTIWSSTQVVHWVSREVANSLGMPEENVRCIAPDVGGGFGVKGHVYPEDILVAYLARRLQRPVKWIEDRYEHILNSAHSRDNIYDVEIGFDDNGRIETVVSDFVVDSGAYSPIGAGIAGNSIAHMLGPYDIPNYEASSKIVLTNRTPNAPYRGAGRPEVGFAMERTVDLVANELDLDPAEVRFRNMITADQMPYSVGLTYRDGVPIVYDSGDYPKALERALEELGGLKSIRKRQKDALSQGRYIGLGLGCYVEGTGVGPFEGATVKIDATGKIVVATGACPQGQGHETVFAQVTADLWKVPIEDVYVTVADTAHVTMGFGTLASRSTVTASGAIQLASDQIKEKAFAIASDILEAGEQDLELRDSGVGVKGVPGMHISFRDIATAARPGWGHKRPEGIDAGLEATSYYEPPTVTWAYASNAAIVEVNPATGQVLIENYVEVHDAGVLVNPAIADGQVKGGLVQGLGGGLLEEITYDENGQLLTGSFMDYLLPSASDVPPITVIHLETPSPLNSLGVKGLGEGGAIAPPVVIANAVCDALRPFKAEINSTPVRWGDVAAIFGDDPF</sequence>
<dbReference type="Pfam" id="PF20256">
    <property type="entry name" value="MoCoBD_2"/>
    <property type="match status" value="1"/>
</dbReference>
<dbReference type="FunFam" id="3.30.365.10:FF:000001">
    <property type="entry name" value="Xanthine dehydrogenase oxidase"/>
    <property type="match status" value="1"/>
</dbReference>
<dbReference type="GO" id="GO:0016491">
    <property type="term" value="F:oxidoreductase activity"/>
    <property type="evidence" value="ECO:0007669"/>
    <property type="project" value="UniProtKB-KW"/>
</dbReference>
<evidence type="ECO:0000256" key="1">
    <source>
        <dbReference type="ARBA" id="ARBA00022505"/>
    </source>
</evidence>
<feature type="domain" description="Aldehyde oxidase/xanthine dehydrogenase a/b hammerhead" evidence="3">
    <location>
        <begin position="23"/>
        <end position="147"/>
    </location>
</feature>
<evidence type="ECO:0000259" key="3">
    <source>
        <dbReference type="SMART" id="SM01008"/>
    </source>
</evidence>
<dbReference type="InterPro" id="IPR000674">
    <property type="entry name" value="Ald_Oxase/Xan_DH_a/b"/>
</dbReference>
<dbReference type="GO" id="GO:0005506">
    <property type="term" value="F:iron ion binding"/>
    <property type="evidence" value="ECO:0007669"/>
    <property type="project" value="InterPro"/>
</dbReference>
<dbReference type="InterPro" id="IPR036856">
    <property type="entry name" value="Ald_Oxase/Xan_DH_a/b_sf"/>
</dbReference>
<feature type="non-terminal residue" evidence="4">
    <location>
        <position position="787"/>
    </location>
</feature>
<dbReference type="PANTHER" id="PTHR11908:SF132">
    <property type="entry name" value="ALDEHYDE OXIDASE 1-RELATED"/>
    <property type="match status" value="1"/>
</dbReference>
<organism evidence="4">
    <name type="scientific">marine metagenome</name>
    <dbReference type="NCBI Taxonomy" id="408172"/>
    <lineage>
        <taxon>unclassified sequences</taxon>
        <taxon>metagenomes</taxon>
        <taxon>ecological metagenomes</taxon>
    </lineage>
</organism>
<evidence type="ECO:0000256" key="2">
    <source>
        <dbReference type="ARBA" id="ARBA00023002"/>
    </source>
</evidence>
<dbReference type="Gene3D" id="3.30.365.10">
    <property type="entry name" value="Aldehyde oxidase/xanthine dehydrogenase, molybdopterin binding domain"/>
    <property type="match status" value="4"/>
</dbReference>
<keyword evidence="1" id="KW-0500">Molybdenum</keyword>
<reference evidence="4" key="1">
    <citation type="submission" date="2018-05" db="EMBL/GenBank/DDBJ databases">
        <authorList>
            <person name="Lanie J.A."/>
            <person name="Ng W.-L."/>
            <person name="Kazmierczak K.M."/>
            <person name="Andrzejewski T.M."/>
            <person name="Davidsen T.M."/>
            <person name="Wayne K.J."/>
            <person name="Tettelin H."/>
            <person name="Glass J.I."/>
            <person name="Rusch D."/>
            <person name="Podicherti R."/>
            <person name="Tsui H.-C.T."/>
            <person name="Winkler M.E."/>
        </authorList>
    </citation>
    <scope>NUCLEOTIDE SEQUENCE</scope>
</reference>
<dbReference type="AlphaFoldDB" id="A0A381WE44"/>
<dbReference type="Gene3D" id="3.90.1170.50">
    <property type="entry name" value="Aldehyde oxidase/xanthine dehydrogenase, a/b hammerhead"/>
    <property type="match status" value="1"/>
</dbReference>
<name>A0A381WE44_9ZZZZ</name>
<dbReference type="Pfam" id="PF02738">
    <property type="entry name" value="MoCoBD_1"/>
    <property type="match status" value="1"/>
</dbReference>
<dbReference type="Pfam" id="PF01315">
    <property type="entry name" value="Ald_Xan_dh_C"/>
    <property type="match status" value="1"/>
</dbReference>
<dbReference type="PANTHER" id="PTHR11908">
    <property type="entry name" value="XANTHINE DEHYDROGENASE"/>
    <property type="match status" value="1"/>
</dbReference>
<dbReference type="InterPro" id="IPR037165">
    <property type="entry name" value="AldOxase/xan_DH_Mopterin-bd_sf"/>
</dbReference>
<gene>
    <name evidence="4" type="ORF">METZ01_LOCUS103435</name>
</gene>